<dbReference type="SUPFAM" id="SSF52540">
    <property type="entry name" value="P-loop containing nucleoside triphosphate hydrolases"/>
    <property type="match status" value="1"/>
</dbReference>
<evidence type="ECO:0000256" key="3">
    <source>
        <dbReference type="ARBA" id="ARBA00022679"/>
    </source>
</evidence>
<dbReference type="OMA" id="KGWASRA"/>
<evidence type="ECO:0000256" key="1">
    <source>
        <dbReference type="ARBA" id="ARBA00004173"/>
    </source>
</evidence>
<comment type="caution">
    <text evidence="5">The sequence shown here is derived from an EMBL/GenBank/DDBJ whole genome shotgun (WGS) entry which is preliminary data.</text>
</comment>
<evidence type="ECO:0000313" key="6">
    <source>
        <dbReference type="Proteomes" id="UP000188268"/>
    </source>
</evidence>
<keyword evidence="2 5" id="KW-0032">Aminotransferase</keyword>
<keyword evidence="4" id="KW-0663">Pyridoxal phosphate</keyword>
<organism evidence="5 6">
    <name type="scientific">Corchorus capsularis</name>
    <name type="common">Jute</name>
    <dbReference type="NCBI Taxonomy" id="210143"/>
    <lineage>
        <taxon>Eukaryota</taxon>
        <taxon>Viridiplantae</taxon>
        <taxon>Streptophyta</taxon>
        <taxon>Embryophyta</taxon>
        <taxon>Tracheophyta</taxon>
        <taxon>Spermatophyta</taxon>
        <taxon>Magnoliopsida</taxon>
        <taxon>eudicotyledons</taxon>
        <taxon>Gunneridae</taxon>
        <taxon>Pentapetalae</taxon>
        <taxon>rosids</taxon>
        <taxon>malvids</taxon>
        <taxon>Malvales</taxon>
        <taxon>Malvaceae</taxon>
        <taxon>Grewioideae</taxon>
        <taxon>Apeibeae</taxon>
        <taxon>Corchorus</taxon>
    </lineage>
</organism>
<dbReference type="Proteomes" id="UP000188268">
    <property type="component" value="Unassembled WGS sequence"/>
</dbReference>
<name>A0A1R3J9J6_COCAP</name>
<dbReference type="Gene3D" id="3.40.50.300">
    <property type="entry name" value="P-loop containing nucleotide triphosphate hydrolases"/>
    <property type="match status" value="1"/>
</dbReference>
<accession>A0A1R3J9J6</accession>
<protein>
    <submittedName>
        <fullName evidence="5">Aminotransferase class-III</fullName>
    </submittedName>
</protein>
<dbReference type="InterPro" id="IPR015421">
    <property type="entry name" value="PyrdxlP-dep_Trfase_major"/>
</dbReference>
<dbReference type="EMBL" id="AWWV01008314">
    <property type="protein sequence ID" value="OMO91501.1"/>
    <property type="molecule type" value="Genomic_DNA"/>
</dbReference>
<dbReference type="PROSITE" id="PS00600">
    <property type="entry name" value="AA_TRANSFER_CLASS_3"/>
    <property type="match status" value="1"/>
</dbReference>
<keyword evidence="6" id="KW-1185">Reference proteome</keyword>
<evidence type="ECO:0000256" key="4">
    <source>
        <dbReference type="ARBA" id="ARBA00022898"/>
    </source>
</evidence>
<dbReference type="SUPFAM" id="SSF53383">
    <property type="entry name" value="PLP-dependent transferases"/>
    <property type="match status" value="1"/>
</dbReference>
<dbReference type="Pfam" id="PF00202">
    <property type="entry name" value="Aminotran_3"/>
    <property type="match status" value="2"/>
</dbReference>
<dbReference type="InterPro" id="IPR015424">
    <property type="entry name" value="PyrdxlP-dep_Trfase"/>
</dbReference>
<dbReference type="InterPro" id="IPR027417">
    <property type="entry name" value="P-loop_NTPase"/>
</dbReference>
<comment type="subcellular location">
    <subcellularLocation>
        <location evidence="1">Mitochondrion</location>
    </subcellularLocation>
</comment>
<reference evidence="5 6" key="1">
    <citation type="submission" date="2013-09" db="EMBL/GenBank/DDBJ databases">
        <title>Corchorus capsularis genome sequencing.</title>
        <authorList>
            <person name="Alam M."/>
            <person name="Haque M.S."/>
            <person name="Islam M.S."/>
            <person name="Emdad E.M."/>
            <person name="Islam M.M."/>
            <person name="Ahmed B."/>
            <person name="Halim A."/>
            <person name="Hossen Q.M.M."/>
            <person name="Hossain M.Z."/>
            <person name="Ahmed R."/>
            <person name="Khan M.M."/>
            <person name="Islam R."/>
            <person name="Rashid M.M."/>
            <person name="Khan S.A."/>
            <person name="Rahman M.S."/>
            <person name="Alam M."/>
        </authorList>
    </citation>
    <scope>NUCLEOTIDE SEQUENCE [LARGE SCALE GENOMIC DNA]</scope>
    <source>
        <strain evidence="6">cv. CVL-1</strain>
        <tissue evidence="5">Whole seedling</tissue>
    </source>
</reference>
<dbReference type="PANTHER" id="PTHR42684:SF3">
    <property type="entry name" value="ADENOSYLMETHIONINE-8-AMINO-7-OXONONANOATE AMINOTRANSFERASE"/>
    <property type="match status" value="1"/>
</dbReference>
<evidence type="ECO:0000313" key="5">
    <source>
        <dbReference type="EMBL" id="OMO91501.1"/>
    </source>
</evidence>
<dbReference type="Gramene" id="OMO91501">
    <property type="protein sequence ID" value="OMO91501"/>
    <property type="gene ID" value="CCACVL1_07089"/>
</dbReference>
<dbReference type="FunFam" id="3.40.640.10:FF:000088">
    <property type="entry name" value="Bifunctional dethiobiotin synthetase/7,8-diamino-pelargonic acid aminotransferase"/>
    <property type="match status" value="1"/>
</dbReference>
<dbReference type="AlphaFoldDB" id="A0A1R3J9J6"/>
<dbReference type="GO" id="GO:0004141">
    <property type="term" value="F:dethiobiotin synthase activity"/>
    <property type="evidence" value="ECO:0007669"/>
    <property type="project" value="EnsemblPlants"/>
</dbReference>
<gene>
    <name evidence="5" type="ORF">CCACVL1_07089</name>
</gene>
<dbReference type="GO" id="GO:0004015">
    <property type="term" value="F:adenosylmethionine-8-amino-7-oxononanoate transaminase activity"/>
    <property type="evidence" value="ECO:0007669"/>
    <property type="project" value="EnsemblPlants"/>
</dbReference>
<dbReference type="GO" id="GO:0042803">
    <property type="term" value="F:protein homodimerization activity"/>
    <property type="evidence" value="ECO:0007669"/>
    <property type="project" value="EnsemblPlants"/>
</dbReference>
<sequence>MLLSLLHYRRRYNHHLHRLRLLLYYHHNPKSKSFSTLTIPLSHPTYIIWSSNTSLGKTLVSTGLSSSFLLSPSSSDQKKFLYLKPLQTGFPADSDSRFLFQKLSSLSLRRDLPLFSSHSILLSSLPAASSFEPNKFPSNESREMCELRCYEERKLSKEGKVTPELVSETLYAWEGALSPHLAAEREGGAVADFEVVKKVERRLREGLLDSGVKEGRLDGFCVVETAGGVASPGPSGTLQCDLYRPLRFPGVLVGDGRLGGISATISAYESLKLRGYDVVAIVIEDHGLVNEIPLMSYLRNRVPVLVLPPIPQDPLNDLMEWFDKSQNVFNSLKDIMLEAYLGRIHRLNEMPKRARDVFWWPFTQHNLVPPSNVTVIDSRCGENFSVYKVQNTEFITQQFDGCASWWTQGPDATLQTELARDMGYAAARFGHVMFPENVYEPALECAELLLEGVGKGWASRVYFSDNGSTAIEIALKMAFRKFSCDHGIFQDLSKNNSTETCIELMVLALKGSYHGDTLGAMEAQAPSSYTGFLQQPWYTGRGLFLDPPTVFMQNGIWNLSLPEGFHSETLKLEDMTFRSRDEIFGKSRVKSNLAGLYSSYVSQQLSQYSGLSGIKQIGALILEPVIQGAGGMHLVDPLFQRMLVDECRHCGIPVIFDEVFTGFWRLGVEAAAELLGCVPDIACFAKLMTGGIIPFAATLATDAVFNSFTGESKLKALLHGHSYSAHAMGCTAAAKSIKWFKDPMTNHNITSEKSHTMLLRELWDSELVQQISSHPSVSRVVTIGTLFSLELQADGSNAGYASQYASSLVQMLREDGIYTRPLGNVIYLMCGPCTPPEICRQQLIKLYSKLEEFSEVKREMKINE</sequence>
<dbReference type="InterPro" id="IPR049704">
    <property type="entry name" value="Aminotrans_3_PPA_site"/>
</dbReference>
<proteinExistence type="predicted"/>
<dbReference type="InterPro" id="IPR005814">
    <property type="entry name" value="Aminotrans_3"/>
</dbReference>
<dbReference type="OrthoDB" id="425114at2759"/>
<dbReference type="InterPro" id="IPR015422">
    <property type="entry name" value="PyrdxlP-dep_Trfase_small"/>
</dbReference>
<evidence type="ECO:0000256" key="2">
    <source>
        <dbReference type="ARBA" id="ARBA00022576"/>
    </source>
</evidence>
<dbReference type="STRING" id="210143.A0A1R3J9J6"/>
<dbReference type="GO" id="GO:0030170">
    <property type="term" value="F:pyridoxal phosphate binding"/>
    <property type="evidence" value="ECO:0007669"/>
    <property type="project" value="InterPro"/>
</dbReference>
<dbReference type="PANTHER" id="PTHR42684">
    <property type="entry name" value="ADENOSYLMETHIONINE-8-AMINO-7-OXONONANOATE AMINOTRANSFERASE"/>
    <property type="match status" value="1"/>
</dbReference>
<dbReference type="GO" id="GO:0005759">
    <property type="term" value="C:mitochondrial matrix"/>
    <property type="evidence" value="ECO:0007669"/>
    <property type="project" value="EnsemblPlants"/>
</dbReference>
<dbReference type="Gene3D" id="3.40.640.10">
    <property type="entry name" value="Type I PLP-dependent aspartate aminotransferase-like (Major domain)"/>
    <property type="match status" value="1"/>
</dbReference>
<dbReference type="Gene3D" id="3.90.1150.10">
    <property type="entry name" value="Aspartate Aminotransferase, domain 1"/>
    <property type="match status" value="1"/>
</dbReference>
<dbReference type="GO" id="GO:0009102">
    <property type="term" value="P:biotin biosynthetic process"/>
    <property type="evidence" value="ECO:0007669"/>
    <property type="project" value="EnsemblPlants"/>
</dbReference>
<keyword evidence="3 5" id="KW-0808">Transferase</keyword>
<dbReference type="Pfam" id="PF13500">
    <property type="entry name" value="AAA_26"/>
    <property type="match status" value="1"/>
</dbReference>
<dbReference type="CDD" id="cd03109">
    <property type="entry name" value="DTBS"/>
    <property type="match status" value="1"/>
</dbReference>
<dbReference type="FunFam" id="3.90.1150.10:FF:000090">
    <property type="entry name" value="Bifunctional dethiobiotin synthetase/7,8-diamino-pelargonic acid aminotransferase, mitochondrial"/>
    <property type="match status" value="1"/>
</dbReference>